<accession>A0A938YBM4</accession>
<protein>
    <submittedName>
        <fullName evidence="3">Deoxyguanosinetriphosphate triphosphohydrolase</fullName>
    </submittedName>
</protein>
<dbReference type="AlphaFoldDB" id="A0A938YBM4"/>
<dbReference type="Pfam" id="PF01966">
    <property type="entry name" value="HD"/>
    <property type="match status" value="1"/>
</dbReference>
<keyword evidence="1" id="KW-0378">Hydrolase</keyword>
<dbReference type="RefSeq" id="WP_205262481.1">
    <property type="nucleotide sequence ID" value="NZ_JAERWK010000029.1"/>
</dbReference>
<dbReference type="InterPro" id="IPR006675">
    <property type="entry name" value="HDIG_dom"/>
</dbReference>
<feature type="domain" description="HD" evidence="2">
    <location>
        <begin position="95"/>
        <end position="242"/>
    </location>
</feature>
<dbReference type="GO" id="GO:0006203">
    <property type="term" value="P:dGTP catabolic process"/>
    <property type="evidence" value="ECO:0007669"/>
    <property type="project" value="TreeGrafter"/>
</dbReference>
<dbReference type="GO" id="GO:0008832">
    <property type="term" value="F:dGTPase activity"/>
    <property type="evidence" value="ECO:0007669"/>
    <property type="project" value="TreeGrafter"/>
</dbReference>
<keyword evidence="4" id="KW-1185">Reference proteome</keyword>
<dbReference type="InterPro" id="IPR050135">
    <property type="entry name" value="dGTPase-like"/>
</dbReference>
<evidence type="ECO:0000256" key="1">
    <source>
        <dbReference type="ARBA" id="ARBA00022801"/>
    </source>
</evidence>
<proteinExistence type="predicted"/>
<dbReference type="Proteomes" id="UP000663792">
    <property type="component" value="Unassembled WGS sequence"/>
</dbReference>
<evidence type="ECO:0000313" key="4">
    <source>
        <dbReference type="Proteomes" id="UP000663792"/>
    </source>
</evidence>
<dbReference type="InterPro" id="IPR003607">
    <property type="entry name" value="HD/PDEase_dom"/>
</dbReference>
<dbReference type="NCBIfam" id="TIGR01353">
    <property type="entry name" value="dGTP_triPase"/>
    <property type="match status" value="1"/>
</dbReference>
<sequence>MTSSGYTPADLARRIEEPAKSALLPGAAAVGGRSAFARDRARVLHSGSFRRLAGKTQVVAPGGLELIGTGLVGPADQAGGRDLSDEDVDLVPRTRLTHSLEVAQLAREIGAQLGCDPDLVDLAGLAHDIGHPPFGHNGEAALDAVAGDAGGFEANAQNLRLLARLEPKVVDDAGRPGGLNLTRAGLDSVIKYPWVRPPGGGKFGVYEVDRELFAWVRRGVPAPTARSLESQVMDWADDVAYSVHDVEDGITAGRIDLAALRDPQERAALAEAAATGFSAESADDLATVLADLLDLPVVRAALAASMAAGRGTPDATVAAAAVKQMTSELTGRLATGPILATREITGPDPLTRYDADLVVPRRLRAEVAVLKAMAVRYVMADPRRLAAQRHEQELLAELVGELVRRGPEALDPAFRPAAAAAGSDADWLRVVLDQVSLLTDAQAVVRHRRFCR</sequence>
<dbReference type="EMBL" id="JAERWK010000029">
    <property type="protein sequence ID" value="MBM9469515.1"/>
    <property type="molecule type" value="Genomic_DNA"/>
</dbReference>
<dbReference type="SMART" id="SM00471">
    <property type="entry name" value="HDc"/>
    <property type="match status" value="1"/>
</dbReference>
<evidence type="ECO:0000259" key="2">
    <source>
        <dbReference type="PROSITE" id="PS51831"/>
    </source>
</evidence>
<dbReference type="Pfam" id="PF13286">
    <property type="entry name" value="HD_assoc"/>
    <property type="match status" value="1"/>
</dbReference>
<gene>
    <name evidence="3" type="ORF">JL106_19710</name>
</gene>
<name>A0A938YBM4_9ACTN</name>
<dbReference type="PANTHER" id="PTHR11373:SF32">
    <property type="entry name" value="DEOXYGUANOSINETRIPHOSPHATE TRIPHOSPHOHYDROLASE"/>
    <property type="match status" value="1"/>
</dbReference>
<comment type="caution">
    <text evidence="3">The sequence shown here is derived from an EMBL/GenBank/DDBJ whole genome shotgun (WGS) entry which is preliminary data.</text>
</comment>
<dbReference type="CDD" id="cd00077">
    <property type="entry name" value="HDc"/>
    <property type="match status" value="1"/>
</dbReference>
<organism evidence="3 4">
    <name type="scientific">Nakamurella leprariae</name>
    <dbReference type="NCBI Taxonomy" id="2803911"/>
    <lineage>
        <taxon>Bacteria</taxon>
        <taxon>Bacillati</taxon>
        <taxon>Actinomycetota</taxon>
        <taxon>Actinomycetes</taxon>
        <taxon>Nakamurellales</taxon>
        <taxon>Nakamurellaceae</taxon>
        <taxon>Nakamurella</taxon>
    </lineage>
</organism>
<dbReference type="SUPFAM" id="SSF109604">
    <property type="entry name" value="HD-domain/PDEase-like"/>
    <property type="match status" value="2"/>
</dbReference>
<dbReference type="NCBIfam" id="NF002829">
    <property type="entry name" value="PRK03007.1"/>
    <property type="match status" value="1"/>
</dbReference>
<dbReference type="InterPro" id="IPR006261">
    <property type="entry name" value="dGTPase"/>
</dbReference>
<dbReference type="InterPro" id="IPR006674">
    <property type="entry name" value="HD_domain"/>
</dbReference>
<dbReference type="PANTHER" id="PTHR11373">
    <property type="entry name" value="DEOXYNUCLEOSIDE TRIPHOSPHATE TRIPHOSPHOHYDROLASE"/>
    <property type="match status" value="1"/>
</dbReference>
<dbReference type="NCBIfam" id="TIGR00277">
    <property type="entry name" value="HDIG"/>
    <property type="match status" value="1"/>
</dbReference>
<dbReference type="PROSITE" id="PS51831">
    <property type="entry name" value="HD"/>
    <property type="match status" value="1"/>
</dbReference>
<dbReference type="InterPro" id="IPR026875">
    <property type="entry name" value="PHydrolase_assoc_dom"/>
</dbReference>
<reference evidence="3" key="1">
    <citation type="submission" date="2021-01" db="EMBL/GenBank/DDBJ databases">
        <title>YIM 132084 draft genome.</title>
        <authorList>
            <person name="An D."/>
        </authorList>
    </citation>
    <scope>NUCLEOTIDE SEQUENCE</scope>
    <source>
        <strain evidence="3">YIM 132084</strain>
    </source>
</reference>
<evidence type="ECO:0000313" key="3">
    <source>
        <dbReference type="EMBL" id="MBM9469515.1"/>
    </source>
</evidence>
<dbReference type="Gene3D" id="1.10.3210.10">
    <property type="entry name" value="Hypothetical protein af1432"/>
    <property type="match status" value="2"/>
</dbReference>